<keyword evidence="2" id="KW-0238">DNA-binding</keyword>
<dbReference type="SMART" id="SM00418">
    <property type="entry name" value="HTH_ARSR"/>
    <property type="match status" value="1"/>
</dbReference>
<comment type="caution">
    <text evidence="5">The sequence shown here is derived from an EMBL/GenBank/DDBJ whole genome shotgun (WGS) entry which is preliminary data.</text>
</comment>
<keyword evidence="3" id="KW-0804">Transcription</keyword>
<dbReference type="PRINTS" id="PR00778">
    <property type="entry name" value="HTHARSR"/>
</dbReference>
<proteinExistence type="predicted"/>
<dbReference type="Pfam" id="PF01022">
    <property type="entry name" value="HTH_5"/>
    <property type="match status" value="1"/>
</dbReference>
<organism evidence="5 6">
    <name type="scientific">candidate division TA06 bacterium</name>
    <dbReference type="NCBI Taxonomy" id="2250710"/>
    <lineage>
        <taxon>Bacteria</taxon>
        <taxon>Bacteria division TA06</taxon>
    </lineage>
</organism>
<reference evidence="5 6" key="1">
    <citation type="submission" date="2019-03" db="EMBL/GenBank/DDBJ databases">
        <title>Metabolic potential of uncultured bacteria and archaea associated with petroleum seepage in deep-sea sediments.</title>
        <authorList>
            <person name="Dong X."/>
            <person name="Hubert C."/>
        </authorList>
    </citation>
    <scope>NUCLEOTIDE SEQUENCE [LARGE SCALE GENOMIC DNA]</scope>
    <source>
        <strain evidence="5">E44_bin18</strain>
    </source>
</reference>
<accession>A0A523UU02</accession>
<dbReference type="SUPFAM" id="SSF46785">
    <property type="entry name" value="Winged helix' DNA-binding domain"/>
    <property type="match status" value="1"/>
</dbReference>
<feature type="domain" description="HTH arsR-type" evidence="4">
    <location>
        <begin position="1"/>
        <end position="92"/>
    </location>
</feature>
<evidence type="ECO:0000313" key="5">
    <source>
        <dbReference type="EMBL" id="TET46010.1"/>
    </source>
</evidence>
<dbReference type="NCBIfam" id="NF033788">
    <property type="entry name" value="HTH_metalloreg"/>
    <property type="match status" value="1"/>
</dbReference>
<dbReference type="PANTHER" id="PTHR43132:SF2">
    <property type="entry name" value="ARSENICAL RESISTANCE OPERON REPRESSOR ARSR-RELATED"/>
    <property type="match status" value="1"/>
</dbReference>
<sequence length="111" mass="12817">MEQTLSMFKALSDRTRLRIVNLLLEGELCVCEVMQILGATQSKSSRHLTYLKNAGLVKHKRKRLWIYYSLTSPRNAVHRQLLKAVRLSRNQNSLLRADLKKLVRASKTHAC</sequence>
<evidence type="ECO:0000256" key="3">
    <source>
        <dbReference type="ARBA" id="ARBA00023163"/>
    </source>
</evidence>
<evidence type="ECO:0000259" key="4">
    <source>
        <dbReference type="PROSITE" id="PS50987"/>
    </source>
</evidence>
<dbReference type="AlphaFoldDB" id="A0A523UU02"/>
<evidence type="ECO:0000313" key="6">
    <source>
        <dbReference type="Proteomes" id="UP000315525"/>
    </source>
</evidence>
<evidence type="ECO:0000256" key="1">
    <source>
        <dbReference type="ARBA" id="ARBA00023015"/>
    </source>
</evidence>
<dbReference type="InterPro" id="IPR051011">
    <property type="entry name" value="Metal_resp_trans_reg"/>
</dbReference>
<name>A0A523UU02_UNCT6</name>
<dbReference type="EMBL" id="SOJN01000070">
    <property type="protein sequence ID" value="TET46010.1"/>
    <property type="molecule type" value="Genomic_DNA"/>
</dbReference>
<protein>
    <submittedName>
        <fullName evidence="5">ArsR family transcriptional regulator</fullName>
    </submittedName>
</protein>
<dbReference type="InterPro" id="IPR036390">
    <property type="entry name" value="WH_DNA-bd_sf"/>
</dbReference>
<dbReference type="CDD" id="cd00090">
    <property type="entry name" value="HTH_ARSR"/>
    <property type="match status" value="1"/>
</dbReference>
<dbReference type="Gene3D" id="1.10.10.10">
    <property type="entry name" value="Winged helix-like DNA-binding domain superfamily/Winged helix DNA-binding domain"/>
    <property type="match status" value="1"/>
</dbReference>
<gene>
    <name evidence="5" type="ORF">E3J62_05590</name>
</gene>
<dbReference type="InterPro" id="IPR036388">
    <property type="entry name" value="WH-like_DNA-bd_sf"/>
</dbReference>
<dbReference type="PROSITE" id="PS50987">
    <property type="entry name" value="HTH_ARSR_2"/>
    <property type="match status" value="1"/>
</dbReference>
<dbReference type="Proteomes" id="UP000315525">
    <property type="component" value="Unassembled WGS sequence"/>
</dbReference>
<dbReference type="InterPro" id="IPR011991">
    <property type="entry name" value="ArsR-like_HTH"/>
</dbReference>
<dbReference type="GO" id="GO:0003677">
    <property type="term" value="F:DNA binding"/>
    <property type="evidence" value="ECO:0007669"/>
    <property type="project" value="UniProtKB-KW"/>
</dbReference>
<dbReference type="GO" id="GO:0003700">
    <property type="term" value="F:DNA-binding transcription factor activity"/>
    <property type="evidence" value="ECO:0007669"/>
    <property type="project" value="InterPro"/>
</dbReference>
<dbReference type="InterPro" id="IPR001845">
    <property type="entry name" value="HTH_ArsR_DNA-bd_dom"/>
</dbReference>
<keyword evidence="1" id="KW-0805">Transcription regulation</keyword>
<evidence type="ECO:0000256" key="2">
    <source>
        <dbReference type="ARBA" id="ARBA00023125"/>
    </source>
</evidence>
<dbReference type="PANTHER" id="PTHR43132">
    <property type="entry name" value="ARSENICAL RESISTANCE OPERON REPRESSOR ARSR-RELATED"/>
    <property type="match status" value="1"/>
</dbReference>